<feature type="compositionally biased region" description="Polar residues" evidence="2">
    <location>
        <begin position="111"/>
        <end position="123"/>
    </location>
</feature>
<gene>
    <name evidence="4" type="primary">pol_451</name>
    <name evidence="4" type="ORF">CM83_103325</name>
</gene>
<dbReference type="InterPro" id="IPR013087">
    <property type="entry name" value="Znf_C2H2_type"/>
</dbReference>
<organism evidence="4">
    <name type="scientific">Lygus hesperus</name>
    <name type="common">Western plant bug</name>
    <dbReference type="NCBI Taxonomy" id="30085"/>
    <lineage>
        <taxon>Eukaryota</taxon>
        <taxon>Metazoa</taxon>
        <taxon>Ecdysozoa</taxon>
        <taxon>Arthropoda</taxon>
        <taxon>Hexapoda</taxon>
        <taxon>Insecta</taxon>
        <taxon>Pterygota</taxon>
        <taxon>Neoptera</taxon>
        <taxon>Paraneoptera</taxon>
        <taxon>Hemiptera</taxon>
        <taxon>Heteroptera</taxon>
        <taxon>Panheteroptera</taxon>
        <taxon>Cimicomorpha</taxon>
        <taxon>Miridae</taxon>
        <taxon>Mirini</taxon>
        <taxon>Lygus</taxon>
    </lineage>
</organism>
<evidence type="ECO:0000256" key="2">
    <source>
        <dbReference type="SAM" id="MobiDB-lite"/>
    </source>
</evidence>
<reference evidence="4" key="1">
    <citation type="journal article" date="2014" name="PLoS ONE">
        <title>Transcriptome-Based Identification of ABC Transporters in the Western Tarnished Plant Bug Lygus hesperus.</title>
        <authorList>
            <person name="Hull J.J."/>
            <person name="Chaney K."/>
            <person name="Geib S.M."/>
            <person name="Fabrick J.A."/>
            <person name="Brent C.S."/>
            <person name="Walsh D."/>
            <person name="Lavine L.C."/>
        </authorList>
    </citation>
    <scope>NUCLEOTIDE SEQUENCE</scope>
</reference>
<evidence type="ECO:0000259" key="3">
    <source>
        <dbReference type="PROSITE" id="PS50157"/>
    </source>
</evidence>
<keyword evidence="1" id="KW-0862">Zinc</keyword>
<proteinExistence type="predicted"/>
<feature type="domain" description="C2H2-type" evidence="3">
    <location>
        <begin position="6"/>
        <end position="34"/>
    </location>
</feature>
<evidence type="ECO:0000313" key="4">
    <source>
        <dbReference type="EMBL" id="JAG03306.1"/>
    </source>
</evidence>
<dbReference type="GO" id="GO:0008270">
    <property type="term" value="F:zinc ion binding"/>
    <property type="evidence" value="ECO:0007669"/>
    <property type="project" value="UniProtKB-KW"/>
</dbReference>
<dbReference type="EMBL" id="GBHO01040298">
    <property type="protein sequence ID" value="JAG03306.1"/>
    <property type="molecule type" value="Transcribed_RNA"/>
</dbReference>
<dbReference type="AlphaFoldDB" id="A0A0A9W7B2"/>
<sequence>MASEVFNCTVCARGFGTQMGRTQHMRQAHYDEYVKYMTEPTVTTTRHKYWSDEELITMARHELDMEGHYMTEKDLAQALSRVMPGRNPEMIRRQRRRGVYIAKRQEIAEQQGGSMQGISTNEQRGQEPSAGTVVTMDD</sequence>
<feature type="region of interest" description="Disordered" evidence="2">
    <location>
        <begin position="106"/>
        <end position="138"/>
    </location>
</feature>
<evidence type="ECO:0000256" key="1">
    <source>
        <dbReference type="PROSITE-ProRule" id="PRU00042"/>
    </source>
</evidence>
<name>A0A0A9W7B2_LYGHE</name>
<keyword evidence="1" id="KW-0479">Metal-binding</keyword>
<feature type="non-terminal residue" evidence="4">
    <location>
        <position position="138"/>
    </location>
</feature>
<protein>
    <submittedName>
        <fullName evidence="4">Retrovirus-related Pol polyprotein from type-2 retrotransposable element R2DM</fullName>
    </submittedName>
</protein>
<accession>A0A0A9W7B2</accession>
<dbReference type="PROSITE" id="PS50157">
    <property type="entry name" value="ZINC_FINGER_C2H2_2"/>
    <property type="match status" value="1"/>
</dbReference>
<keyword evidence="1" id="KW-0863">Zinc-finger</keyword>
<reference evidence="4" key="2">
    <citation type="submission" date="2014-07" db="EMBL/GenBank/DDBJ databases">
        <authorList>
            <person name="Hull J."/>
        </authorList>
    </citation>
    <scope>NUCLEOTIDE SEQUENCE</scope>
</reference>
<dbReference type="PROSITE" id="PS00028">
    <property type="entry name" value="ZINC_FINGER_C2H2_1"/>
    <property type="match status" value="1"/>
</dbReference>